<gene>
    <name evidence="1" type="ORF">C9427_24810</name>
</gene>
<dbReference type="Proteomes" id="UP000240259">
    <property type="component" value="Unassembled WGS sequence"/>
</dbReference>
<protein>
    <submittedName>
        <fullName evidence="1">Uncharacterized protein</fullName>
    </submittedName>
</protein>
<comment type="caution">
    <text evidence="1">The sequence shown here is derived from an EMBL/GenBank/DDBJ whole genome shotgun (WGS) entry which is preliminary data.</text>
</comment>
<organism evidence="1 2">
    <name type="scientific">Mesorhizobium helmanticense</name>
    <dbReference type="NCBI Taxonomy" id="1776423"/>
    <lineage>
        <taxon>Bacteria</taxon>
        <taxon>Pseudomonadati</taxon>
        <taxon>Pseudomonadota</taxon>
        <taxon>Alphaproteobacteria</taxon>
        <taxon>Hyphomicrobiales</taxon>
        <taxon>Phyllobacteriaceae</taxon>
        <taxon>Mesorhizobium</taxon>
    </lineage>
</organism>
<dbReference type="RefSeq" id="WP_146172587.1">
    <property type="nucleotide sequence ID" value="NZ_PZJX01000046.1"/>
</dbReference>
<reference evidence="1 2" key="1">
    <citation type="submission" date="2018-03" db="EMBL/GenBank/DDBJ databases">
        <title>Genome sequence of the symbiotic type strain Mesorhizobium helmanticense CSLC115NT isolated from Lotus corniculatus nodules.</title>
        <authorList>
            <person name="Sannazzaro A.I."/>
            <person name="Torres Tejerizo G.A."/>
            <person name="Dip D."/>
            <person name="Caballero M."/>
            <person name="Pistorio M."/>
            <person name="Estrella M.J."/>
        </authorList>
    </citation>
    <scope>NUCLEOTIDE SEQUENCE [LARGE SCALE GENOMIC DNA]</scope>
    <source>
        <strain evidence="1 2">CSLC115N</strain>
    </source>
</reference>
<dbReference type="EMBL" id="PZJX01000046">
    <property type="protein sequence ID" value="PTE07672.1"/>
    <property type="molecule type" value="Genomic_DNA"/>
</dbReference>
<name>A0A2T4IPT1_9HYPH</name>
<evidence type="ECO:0000313" key="2">
    <source>
        <dbReference type="Proteomes" id="UP000240259"/>
    </source>
</evidence>
<sequence>MAIQRTYHFNGVNHIEAEQGGNPVFVEATNPVQGGGWMHISASQVHDIAVRLFLTSQDTAQMRNDLTKTVTHAEPVTAALSAQMPKHCVIIEDWPALTPLGKH</sequence>
<keyword evidence="2" id="KW-1185">Reference proteome</keyword>
<dbReference type="AlphaFoldDB" id="A0A2T4IPT1"/>
<evidence type="ECO:0000313" key="1">
    <source>
        <dbReference type="EMBL" id="PTE07672.1"/>
    </source>
</evidence>
<accession>A0A2T4IPT1</accession>
<proteinExistence type="predicted"/>